<organism evidence="2 3">
    <name type="scientific">Micrococcus terreus</name>
    <dbReference type="NCBI Taxonomy" id="574650"/>
    <lineage>
        <taxon>Bacteria</taxon>
        <taxon>Bacillati</taxon>
        <taxon>Actinomycetota</taxon>
        <taxon>Actinomycetes</taxon>
        <taxon>Micrococcales</taxon>
        <taxon>Micrococcaceae</taxon>
        <taxon>Micrococcus</taxon>
    </lineage>
</organism>
<proteinExistence type="predicted"/>
<keyword evidence="3" id="KW-1185">Reference proteome</keyword>
<dbReference type="InterPro" id="IPR016181">
    <property type="entry name" value="Acyl_CoA_acyltransferase"/>
</dbReference>
<dbReference type="EMBL" id="FPCG01000006">
    <property type="protein sequence ID" value="SFV23335.1"/>
    <property type="molecule type" value="Genomic_DNA"/>
</dbReference>
<accession>A0A1I7MN29</accession>
<dbReference type="InterPro" id="IPR031165">
    <property type="entry name" value="GNAT_YJDJ"/>
</dbReference>
<dbReference type="Pfam" id="PF14542">
    <property type="entry name" value="Acetyltransf_CG"/>
    <property type="match status" value="1"/>
</dbReference>
<dbReference type="RefSeq" id="WP_091697472.1">
    <property type="nucleotide sequence ID" value="NZ_FPCG01000006.1"/>
</dbReference>
<feature type="domain" description="N-acetyltransferase" evidence="1">
    <location>
        <begin position="13"/>
        <end position="106"/>
    </location>
</feature>
<name>A0A1I7MN29_9MICC</name>
<dbReference type="AlphaFoldDB" id="A0A1I7MN29"/>
<protein>
    <recommendedName>
        <fullName evidence="1">N-acetyltransferase domain-containing protein</fullName>
    </recommendedName>
</protein>
<dbReference type="Proteomes" id="UP000198881">
    <property type="component" value="Unassembled WGS sequence"/>
</dbReference>
<dbReference type="STRING" id="574650.SAMN04487966_106172"/>
<dbReference type="SUPFAM" id="SSF55729">
    <property type="entry name" value="Acyl-CoA N-acyltransferases (Nat)"/>
    <property type="match status" value="1"/>
</dbReference>
<dbReference type="Gene3D" id="3.40.630.30">
    <property type="match status" value="1"/>
</dbReference>
<evidence type="ECO:0000313" key="3">
    <source>
        <dbReference type="Proteomes" id="UP000198881"/>
    </source>
</evidence>
<sequence>MTENSAPTVEEPQVRRTERRFEIHADDSGQPAGFTLYRDYTTEAGAVQRIFPHTEVKDEFGGHGLASTLVREALDLTVADGVAIVPVCPYVKSWIEKHEGYTEHVVKPTPDHLQFISRR</sequence>
<dbReference type="PANTHER" id="PTHR31435:SF10">
    <property type="entry name" value="BSR4717 PROTEIN"/>
    <property type="match status" value="1"/>
</dbReference>
<evidence type="ECO:0000259" key="1">
    <source>
        <dbReference type="PROSITE" id="PS51729"/>
    </source>
</evidence>
<dbReference type="PROSITE" id="PS51729">
    <property type="entry name" value="GNAT_YJDJ"/>
    <property type="match status" value="1"/>
</dbReference>
<evidence type="ECO:0000313" key="2">
    <source>
        <dbReference type="EMBL" id="SFV23335.1"/>
    </source>
</evidence>
<dbReference type="OrthoDB" id="5405911at2"/>
<dbReference type="PANTHER" id="PTHR31435">
    <property type="entry name" value="PROTEIN NATD1"/>
    <property type="match status" value="1"/>
</dbReference>
<dbReference type="InterPro" id="IPR045057">
    <property type="entry name" value="Gcn5-rel_NAT"/>
</dbReference>
<gene>
    <name evidence="2" type="ORF">SAMN04487966_106172</name>
</gene>
<reference evidence="2 3" key="1">
    <citation type="submission" date="2016-10" db="EMBL/GenBank/DDBJ databases">
        <authorList>
            <person name="de Groot N.N."/>
        </authorList>
    </citation>
    <scope>NUCLEOTIDE SEQUENCE [LARGE SCALE GENOMIC DNA]</scope>
    <source>
        <strain evidence="2 3">CGMCC 1.7054</strain>
    </source>
</reference>